<evidence type="ECO:0000313" key="10">
    <source>
        <dbReference type="Proteomes" id="UP000694428"/>
    </source>
</evidence>
<dbReference type="Proteomes" id="UP000694428">
    <property type="component" value="Unplaced"/>
</dbReference>
<keyword evidence="4 7" id="KW-0747">Spliceosome</keyword>
<evidence type="ECO:0000256" key="3">
    <source>
        <dbReference type="ARBA" id="ARBA00022664"/>
    </source>
</evidence>
<proteinExistence type="inferred from homology"/>
<evidence type="ECO:0000256" key="5">
    <source>
        <dbReference type="ARBA" id="ARBA00023187"/>
    </source>
</evidence>
<name>A0A8C9EKJ1_PAVCR</name>
<reference evidence="9" key="2">
    <citation type="submission" date="2025-09" db="UniProtKB">
        <authorList>
            <consortium name="Ensembl"/>
        </authorList>
    </citation>
    <scope>IDENTIFICATION</scope>
</reference>
<keyword evidence="6 7" id="KW-0539">Nucleus</keyword>
<evidence type="ECO:0000256" key="6">
    <source>
        <dbReference type="ARBA" id="ARBA00023242"/>
    </source>
</evidence>
<evidence type="ECO:0000313" key="9">
    <source>
        <dbReference type="Ensembl" id="ENSPSTP00000002021.1"/>
    </source>
</evidence>
<dbReference type="GO" id="GO:0005681">
    <property type="term" value="C:spliceosomal complex"/>
    <property type="evidence" value="ECO:0007669"/>
    <property type="project" value="UniProtKB-KW"/>
</dbReference>
<dbReference type="InterPro" id="IPR005037">
    <property type="entry name" value="PRP38"/>
</dbReference>
<evidence type="ECO:0000256" key="2">
    <source>
        <dbReference type="ARBA" id="ARBA00006164"/>
    </source>
</evidence>
<evidence type="ECO:0000256" key="8">
    <source>
        <dbReference type="SAM" id="MobiDB-lite"/>
    </source>
</evidence>
<evidence type="ECO:0000256" key="1">
    <source>
        <dbReference type="ARBA" id="ARBA00004123"/>
    </source>
</evidence>
<accession>A0A8C9EKJ1</accession>
<organism evidence="9 10">
    <name type="scientific">Pavo cristatus</name>
    <name type="common">Indian peafowl</name>
    <name type="synonym">Blue peafowl</name>
    <dbReference type="NCBI Taxonomy" id="9049"/>
    <lineage>
        <taxon>Eukaryota</taxon>
        <taxon>Metazoa</taxon>
        <taxon>Chordata</taxon>
        <taxon>Craniata</taxon>
        <taxon>Vertebrata</taxon>
        <taxon>Euteleostomi</taxon>
        <taxon>Archelosauria</taxon>
        <taxon>Archosauria</taxon>
        <taxon>Dinosauria</taxon>
        <taxon>Saurischia</taxon>
        <taxon>Theropoda</taxon>
        <taxon>Coelurosauria</taxon>
        <taxon>Aves</taxon>
        <taxon>Neognathae</taxon>
        <taxon>Galloanserae</taxon>
        <taxon>Galliformes</taxon>
        <taxon>Phasianidae</taxon>
        <taxon>Phasianinae</taxon>
        <taxon>Pavo</taxon>
    </lineage>
</organism>
<evidence type="ECO:0000256" key="4">
    <source>
        <dbReference type="ARBA" id="ARBA00022728"/>
    </source>
</evidence>
<keyword evidence="5 7" id="KW-0508">mRNA splicing</keyword>
<sequence length="168" mass="17958">MANNSPAVGAGNCQGQQAAQHQPGAVPPAQQQLQSGAPKPAASGKQGNVLPLWGNEKTMNLNPMILTNILSSPYFKVQLYELKTYHEVVDEIYFKVRLRAAAWAPRGAAGACPEPPRADGLEWVGGDCGLCRLLSALLLGPLLLSSGEGWEHISYCLVRGVRDLCLPK</sequence>
<reference evidence="9" key="1">
    <citation type="submission" date="2025-08" db="UniProtKB">
        <authorList>
            <consortium name="Ensembl"/>
        </authorList>
    </citation>
    <scope>IDENTIFICATION</scope>
</reference>
<dbReference type="PANTHER" id="PTHR23142">
    <property type="entry name" value="PRE-MRNA-SPLICING FACTOR 38A-RELATED"/>
    <property type="match status" value="1"/>
</dbReference>
<evidence type="ECO:0000256" key="7">
    <source>
        <dbReference type="RuleBase" id="RU367025"/>
    </source>
</evidence>
<feature type="region of interest" description="Disordered" evidence="8">
    <location>
        <begin position="1"/>
        <end position="49"/>
    </location>
</feature>
<comment type="subcellular location">
    <subcellularLocation>
        <location evidence="1 7">Nucleus</location>
    </subcellularLocation>
</comment>
<keyword evidence="3 7" id="KW-0507">mRNA processing</keyword>
<dbReference type="Pfam" id="PF03371">
    <property type="entry name" value="PRP38"/>
    <property type="match status" value="1"/>
</dbReference>
<dbReference type="Ensembl" id="ENSPSTT00000002133.1">
    <property type="protein sequence ID" value="ENSPSTP00000002021.1"/>
    <property type="gene ID" value="ENSPSTG00000001557.1"/>
</dbReference>
<dbReference type="GO" id="GO:0000398">
    <property type="term" value="P:mRNA splicing, via spliceosome"/>
    <property type="evidence" value="ECO:0007669"/>
    <property type="project" value="UniProtKB-UniRule"/>
</dbReference>
<dbReference type="AlphaFoldDB" id="A0A8C9EKJ1"/>
<comment type="function">
    <text evidence="7">May be required for pre-mRNA splicing.</text>
</comment>
<feature type="compositionally biased region" description="Low complexity" evidence="8">
    <location>
        <begin position="7"/>
        <end position="34"/>
    </location>
</feature>
<keyword evidence="10" id="KW-1185">Reference proteome</keyword>
<comment type="similarity">
    <text evidence="2 7">Belongs to the PRP38 family.</text>
</comment>
<protein>
    <recommendedName>
        <fullName evidence="7">Pre-mRNA-splicing factor 38B</fullName>
    </recommendedName>
</protein>